<dbReference type="GO" id="GO:0046872">
    <property type="term" value="F:metal ion binding"/>
    <property type="evidence" value="ECO:0007669"/>
    <property type="project" value="UniProtKB-KW"/>
</dbReference>
<feature type="domain" description="Peptidase M24 C-terminal" evidence="8">
    <location>
        <begin position="540"/>
        <end position="604"/>
    </location>
</feature>
<sequence>MTSNVLLKVRTFMKQYKLPLQAVIITNHDQHSSEYLAERDRILKYVSGFSGSAGTAIITDKDAKLWTDGRYFLQANREMDSSWSLMKVGVFGTLSEGTWLTKNLASGSYVGSDPKLMPYSVWSNLEKELSSSGIKLIPIEDYMDQIWLDRPPLVSNPIKVLDIKYAGVTSSAKIGLITKAMKEKSVDCLVLSALDDISWLLNLRGDDIAYNPVFFSFLVIRPNGLHLFVDDKKLTNDVKIEFDKENLGVSILPYGEIYNFLRDIKDRAEKVWLCRSANQLIYSIIPENKRLCECSPVSLLKAIKNETEVKGMVSAHIKDGVALCRYFHWLENTIMDVPITEISAAKVLEQFRKEEEGYVGPSFPTISSSGPNAAIIHYIPDKHSDRHLVLNEIYLCDSGAQYLDGTTDVTRTVHFSTPSEFERECFTRVVKGVIALASTKFPYGIKGNCLDSFARKALWEVGLDYKHGTGHGIGSYLFVHEGPMGISWRPFPDDPGLQPNMFLSDEPGYYHDGEFGIRIENIVQIISAKTMYNMPVNEKGFLTFDTITLCPIQIKFLNTALLNDFEITFINSYHKKVFDTIGPLLLKRGLTDVHKWLEKETAEIKI</sequence>
<dbReference type="InterPro" id="IPR000994">
    <property type="entry name" value="Pept_M24"/>
</dbReference>
<comment type="cofactor">
    <cofactor evidence="1">
        <name>Mn(2+)</name>
        <dbReference type="ChEBI" id="CHEBI:29035"/>
    </cofactor>
</comment>
<dbReference type="CDD" id="cd01085">
    <property type="entry name" value="APP"/>
    <property type="match status" value="1"/>
</dbReference>
<dbReference type="Pfam" id="PF16188">
    <property type="entry name" value="Peptidase_M24_C"/>
    <property type="match status" value="1"/>
</dbReference>
<comment type="caution">
    <text evidence="9">The sequence shown here is derived from an EMBL/GenBank/DDBJ whole genome shotgun (WGS) entry which is preliminary data.</text>
</comment>
<organism evidence="9 10">
    <name type="scientific">Rhynocoris fuscipes</name>
    <dbReference type="NCBI Taxonomy" id="488301"/>
    <lineage>
        <taxon>Eukaryota</taxon>
        <taxon>Metazoa</taxon>
        <taxon>Ecdysozoa</taxon>
        <taxon>Arthropoda</taxon>
        <taxon>Hexapoda</taxon>
        <taxon>Insecta</taxon>
        <taxon>Pterygota</taxon>
        <taxon>Neoptera</taxon>
        <taxon>Paraneoptera</taxon>
        <taxon>Hemiptera</taxon>
        <taxon>Heteroptera</taxon>
        <taxon>Panheteroptera</taxon>
        <taxon>Cimicomorpha</taxon>
        <taxon>Reduviidae</taxon>
        <taxon>Harpactorinae</taxon>
        <taxon>Harpactorini</taxon>
        <taxon>Rhynocoris</taxon>
    </lineage>
</organism>
<keyword evidence="3" id="KW-0479">Metal-binding</keyword>
<dbReference type="PANTHER" id="PTHR43763">
    <property type="entry name" value="XAA-PRO AMINOPEPTIDASE 1"/>
    <property type="match status" value="1"/>
</dbReference>
<comment type="similarity">
    <text evidence="2">Belongs to the peptidase M24B family.</text>
</comment>
<protein>
    <submittedName>
        <fullName evidence="9">Uncharacterized protein</fullName>
    </submittedName>
</protein>
<dbReference type="Pfam" id="PF00557">
    <property type="entry name" value="Peptidase_M24"/>
    <property type="match status" value="1"/>
</dbReference>
<dbReference type="FunFam" id="3.90.230.10:FF:000007">
    <property type="entry name" value="Xaa-Pro aminopeptidase P"/>
    <property type="match status" value="1"/>
</dbReference>
<dbReference type="AlphaFoldDB" id="A0AAW1CG98"/>
<dbReference type="SUPFAM" id="SSF53092">
    <property type="entry name" value="Creatinase/prolidase N-terminal domain"/>
    <property type="match status" value="1"/>
</dbReference>
<dbReference type="PANTHER" id="PTHR43763:SF20">
    <property type="entry name" value="XAA-PRO AMINOPEPTIDASE APEPP"/>
    <property type="match status" value="1"/>
</dbReference>
<evidence type="ECO:0000313" key="10">
    <source>
        <dbReference type="Proteomes" id="UP001461498"/>
    </source>
</evidence>
<dbReference type="Gene3D" id="3.40.350.10">
    <property type="entry name" value="Creatinase/prolidase N-terminal domain"/>
    <property type="match status" value="2"/>
</dbReference>
<proteinExistence type="inferred from homology"/>
<feature type="domain" description="Peptidase M24" evidence="6">
    <location>
        <begin position="312"/>
        <end position="525"/>
    </location>
</feature>
<evidence type="ECO:0000313" key="9">
    <source>
        <dbReference type="EMBL" id="KAK9497242.1"/>
    </source>
</evidence>
<keyword evidence="5" id="KW-0464">Manganese</keyword>
<evidence type="ECO:0000256" key="2">
    <source>
        <dbReference type="ARBA" id="ARBA00008766"/>
    </source>
</evidence>
<dbReference type="InterPro" id="IPR033740">
    <property type="entry name" value="Pept_M24B"/>
</dbReference>
<dbReference type="Proteomes" id="UP001461498">
    <property type="component" value="Unassembled WGS sequence"/>
</dbReference>
<dbReference type="EMBL" id="JAPXFL010000015">
    <property type="protein sequence ID" value="KAK9497242.1"/>
    <property type="molecule type" value="Genomic_DNA"/>
</dbReference>
<evidence type="ECO:0000259" key="7">
    <source>
        <dbReference type="Pfam" id="PF01321"/>
    </source>
</evidence>
<dbReference type="InterPro" id="IPR032416">
    <property type="entry name" value="Peptidase_M24_C"/>
</dbReference>
<dbReference type="Gene3D" id="3.90.230.10">
    <property type="entry name" value="Creatinase/methionine aminopeptidase superfamily"/>
    <property type="match status" value="1"/>
</dbReference>
<evidence type="ECO:0000259" key="6">
    <source>
        <dbReference type="Pfam" id="PF00557"/>
    </source>
</evidence>
<dbReference type="InterPro" id="IPR029149">
    <property type="entry name" value="Creatin/AminoP/Spt16_N"/>
</dbReference>
<dbReference type="InterPro" id="IPR036005">
    <property type="entry name" value="Creatinase/aminopeptidase-like"/>
</dbReference>
<dbReference type="GO" id="GO:0070006">
    <property type="term" value="F:metalloaminopeptidase activity"/>
    <property type="evidence" value="ECO:0007669"/>
    <property type="project" value="InterPro"/>
</dbReference>
<keyword evidence="10" id="KW-1185">Reference proteome</keyword>
<dbReference type="InterPro" id="IPR050422">
    <property type="entry name" value="X-Pro_aminopeptidase_P"/>
</dbReference>
<evidence type="ECO:0000259" key="8">
    <source>
        <dbReference type="Pfam" id="PF16188"/>
    </source>
</evidence>
<dbReference type="SUPFAM" id="SSF55920">
    <property type="entry name" value="Creatinase/aminopeptidase"/>
    <property type="match status" value="1"/>
</dbReference>
<name>A0AAW1CG98_9HEMI</name>
<dbReference type="Pfam" id="PF16189">
    <property type="entry name" value="Creatinase_N_2"/>
    <property type="match status" value="1"/>
</dbReference>
<feature type="domain" description="Creatinase N-terminal" evidence="7">
    <location>
        <begin position="8"/>
        <end position="145"/>
    </location>
</feature>
<dbReference type="Pfam" id="PF01321">
    <property type="entry name" value="Creatinase_N"/>
    <property type="match status" value="1"/>
</dbReference>
<reference evidence="9 10" key="1">
    <citation type="submission" date="2022-12" db="EMBL/GenBank/DDBJ databases">
        <title>Chromosome-level genome assembly of true bugs.</title>
        <authorList>
            <person name="Ma L."/>
            <person name="Li H."/>
        </authorList>
    </citation>
    <scope>NUCLEOTIDE SEQUENCE [LARGE SCALE GENOMIC DNA]</scope>
    <source>
        <strain evidence="9">Lab_2022b</strain>
    </source>
</reference>
<dbReference type="InterPro" id="IPR000587">
    <property type="entry name" value="Creatinase_N"/>
</dbReference>
<gene>
    <name evidence="9" type="ORF">O3M35_004599</name>
</gene>
<evidence type="ECO:0000256" key="3">
    <source>
        <dbReference type="ARBA" id="ARBA00022723"/>
    </source>
</evidence>
<accession>A0AAW1CG98</accession>
<evidence type="ECO:0000256" key="1">
    <source>
        <dbReference type="ARBA" id="ARBA00001936"/>
    </source>
</evidence>
<dbReference type="FunFam" id="3.40.350.10:FF:000003">
    <property type="entry name" value="Xaa-pro aminopeptidase P"/>
    <property type="match status" value="1"/>
</dbReference>
<evidence type="ECO:0000256" key="5">
    <source>
        <dbReference type="ARBA" id="ARBA00023211"/>
    </source>
</evidence>
<evidence type="ECO:0000256" key="4">
    <source>
        <dbReference type="ARBA" id="ARBA00022801"/>
    </source>
</evidence>
<keyword evidence="4" id="KW-0378">Hydrolase</keyword>
<dbReference type="GO" id="GO:0005737">
    <property type="term" value="C:cytoplasm"/>
    <property type="evidence" value="ECO:0007669"/>
    <property type="project" value="UniProtKB-ARBA"/>
</dbReference>